<dbReference type="RefSeq" id="WP_189440065.1">
    <property type="nucleotide sequence ID" value="NZ_BMXT01000001.1"/>
</dbReference>
<evidence type="ECO:0000313" key="2">
    <source>
        <dbReference type="EMBL" id="GGY19926.1"/>
    </source>
</evidence>
<sequence>MTPMSPVWGYLTGAIILLMMFTFIGIWIWAWRKHHQSSFQRMAQLPMEDEPEADVDMQENRR</sequence>
<keyword evidence="1" id="KW-0472">Membrane</keyword>
<evidence type="ECO:0008006" key="4">
    <source>
        <dbReference type="Google" id="ProtNLM"/>
    </source>
</evidence>
<keyword evidence="3" id="KW-1185">Reference proteome</keyword>
<dbReference type="EMBL" id="BMXT01000001">
    <property type="protein sequence ID" value="GGY19926.1"/>
    <property type="molecule type" value="Genomic_DNA"/>
</dbReference>
<name>A0ABQ2ZQ49_9GAMM</name>
<accession>A0ABQ2ZQ49</accession>
<feature type="transmembrane region" description="Helical" evidence="1">
    <location>
        <begin position="6"/>
        <end position="31"/>
    </location>
</feature>
<dbReference type="Proteomes" id="UP000621898">
    <property type="component" value="Unassembled WGS sequence"/>
</dbReference>
<gene>
    <name evidence="2" type="ORF">GCM10008098_10420</name>
</gene>
<comment type="caution">
    <text evidence="2">The sequence shown here is derived from an EMBL/GenBank/DDBJ whole genome shotgun (WGS) entry which is preliminary data.</text>
</comment>
<dbReference type="InterPro" id="IPR008621">
    <property type="entry name" value="Cbb3-typ_cyt_oxidase_comp"/>
</dbReference>
<proteinExistence type="predicted"/>
<reference evidence="3" key="1">
    <citation type="journal article" date="2019" name="Int. J. Syst. Evol. Microbiol.">
        <title>The Global Catalogue of Microorganisms (GCM) 10K type strain sequencing project: providing services to taxonomists for standard genome sequencing and annotation.</title>
        <authorList>
            <consortium name="The Broad Institute Genomics Platform"/>
            <consortium name="The Broad Institute Genome Sequencing Center for Infectious Disease"/>
            <person name="Wu L."/>
            <person name="Ma J."/>
        </authorList>
    </citation>
    <scope>NUCLEOTIDE SEQUENCE [LARGE SCALE GENOMIC DNA]</scope>
    <source>
        <strain evidence="3">KCTC 22232</strain>
    </source>
</reference>
<organism evidence="2 3">
    <name type="scientific">Rhodanobacter panaciterrae</name>
    <dbReference type="NCBI Taxonomy" id="490572"/>
    <lineage>
        <taxon>Bacteria</taxon>
        <taxon>Pseudomonadati</taxon>
        <taxon>Pseudomonadota</taxon>
        <taxon>Gammaproteobacteria</taxon>
        <taxon>Lysobacterales</taxon>
        <taxon>Rhodanobacteraceae</taxon>
        <taxon>Rhodanobacter</taxon>
    </lineage>
</organism>
<protein>
    <recommendedName>
        <fullName evidence="4">Cytochrome c oxidase cbb3-type subunit 4</fullName>
    </recommendedName>
</protein>
<evidence type="ECO:0000313" key="3">
    <source>
        <dbReference type="Proteomes" id="UP000621898"/>
    </source>
</evidence>
<keyword evidence="1" id="KW-1133">Transmembrane helix</keyword>
<keyword evidence="1" id="KW-0812">Transmembrane</keyword>
<evidence type="ECO:0000256" key="1">
    <source>
        <dbReference type="SAM" id="Phobius"/>
    </source>
</evidence>
<dbReference type="Pfam" id="PF05545">
    <property type="entry name" value="FixQ"/>
    <property type="match status" value="1"/>
</dbReference>